<dbReference type="InterPro" id="IPR041698">
    <property type="entry name" value="Methyltransf_25"/>
</dbReference>
<evidence type="ECO:0000313" key="3">
    <source>
        <dbReference type="Proteomes" id="UP000649753"/>
    </source>
</evidence>
<sequence>MTAPNNADAGAPAAGALDQLTARHLLQLWDDQQSTYVAHRDLRFAAMIDVLRLHCPDDLTILDLACGPGAITDRVLAAFPQAAAVAVDYDPILLRVARGALERYGARAEVHDVDLTAAGWERALAGRRINAVLSSTALHWLAPEQLLRVYTTAARLLPAGGVLLNADHLRYDESAPTLRDIASRHDAQVQREAFATGALTYSAWYAEAARHPELAGLAAQRQRRFADRPPQALSPLEFHLAALRTAGFAEVGTVWQYLDDYVVFARR</sequence>
<protein>
    <submittedName>
        <fullName evidence="2">SAM-dependent methyltransferase</fullName>
    </submittedName>
</protein>
<evidence type="ECO:0000259" key="1">
    <source>
        <dbReference type="Pfam" id="PF13649"/>
    </source>
</evidence>
<reference evidence="2" key="1">
    <citation type="submission" date="2020-10" db="EMBL/GenBank/DDBJ databases">
        <title>Sequencing the genomes of 1000 actinobacteria strains.</title>
        <authorList>
            <person name="Klenk H.-P."/>
        </authorList>
    </citation>
    <scope>NUCLEOTIDE SEQUENCE</scope>
    <source>
        <strain evidence="2">DSM 46832</strain>
    </source>
</reference>
<evidence type="ECO:0000313" key="2">
    <source>
        <dbReference type="EMBL" id="MBE1490641.1"/>
    </source>
</evidence>
<dbReference type="CDD" id="cd02440">
    <property type="entry name" value="AdoMet_MTases"/>
    <property type="match status" value="1"/>
</dbReference>
<dbReference type="InterPro" id="IPR029063">
    <property type="entry name" value="SAM-dependent_MTases_sf"/>
</dbReference>
<dbReference type="GO" id="GO:0032259">
    <property type="term" value="P:methylation"/>
    <property type="evidence" value="ECO:0007669"/>
    <property type="project" value="UniProtKB-KW"/>
</dbReference>
<keyword evidence="3" id="KW-1185">Reference proteome</keyword>
<dbReference type="AlphaFoldDB" id="A0A927MCK5"/>
<organism evidence="2 3">
    <name type="scientific">Plantactinospora soyae</name>
    <dbReference type="NCBI Taxonomy" id="1544732"/>
    <lineage>
        <taxon>Bacteria</taxon>
        <taxon>Bacillati</taxon>
        <taxon>Actinomycetota</taxon>
        <taxon>Actinomycetes</taxon>
        <taxon>Micromonosporales</taxon>
        <taxon>Micromonosporaceae</taxon>
        <taxon>Plantactinospora</taxon>
    </lineage>
</organism>
<dbReference type="Pfam" id="PF13649">
    <property type="entry name" value="Methyltransf_25"/>
    <property type="match status" value="1"/>
</dbReference>
<proteinExistence type="predicted"/>
<dbReference type="SUPFAM" id="SSF53335">
    <property type="entry name" value="S-adenosyl-L-methionine-dependent methyltransferases"/>
    <property type="match status" value="1"/>
</dbReference>
<accession>A0A927MCK5</accession>
<dbReference type="EMBL" id="JADBEB010000001">
    <property type="protein sequence ID" value="MBE1490641.1"/>
    <property type="molecule type" value="Genomic_DNA"/>
</dbReference>
<keyword evidence="2" id="KW-0808">Transferase</keyword>
<keyword evidence="2" id="KW-0489">Methyltransferase</keyword>
<name>A0A927MCK5_9ACTN</name>
<feature type="domain" description="Methyltransferase" evidence="1">
    <location>
        <begin position="61"/>
        <end position="161"/>
    </location>
</feature>
<comment type="caution">
    <text evidence="2">The sequence shown here is derived from an EMBL/GenBank/DDBJ whole genome shotgun (WGS) entry which is preliminary data.</text>
</comment>
<dbReference type="GO" id="GO:0008168">
    <property type="term" value="F:methyltransferase activity"/>
    <property type="evidence" value="ECO:0007669"/>
    <property type="project" value="UniProtKB-KW"/>
</dbReference>
<dbReference type="Gene3D" id="3.40.50.150">
    <property type="entry name" value="Vaccinia Virus protein VP39"/>
    <property type="match status" value="1"/>
</dbReference>
<dbReference type="Proteomes" id="UP000649753">
    <property type="component" value="Unassembled WGS sequence"/>
</dbReference>
<gene>
    <name evidence="2" type="ORF">H4W31_006279</name>
</gene>
<dbReference type="RefSeq" id="WP_192769885.1">
    <property type="nucleotide sequence ID" value="NZ_JADBEB010000001.1"/>
</dbReference>